<evidence type="ECO:0000313" key="2">
    <source>
        <dbReference type="EMBL" id="MFC5411209.1"/>
    </source>
</evidence>
<gene>
    <name evidence="2" type="ORF">ACFPMF_17945</name>
</gene>
<protein>
    <submittedName>
        <fullName evidence="2">DUF4230 domain-containing protein</fullName>
    </submittedName>
</protein>
<dbReference type="InterPro" id="IPR025324">
    <property type="entry name" value="DUF4230"/>
</dbReference>
<organism evidence="2 3">
    <name type="scientific">Larkinella bovis</name>
    <dbReference type="NCBI Taxonomy" id="683041"/>
    <lineage>
        <taxon>Bacteria</taxon>
        <taxon>Pseudomonadati</taxon>
        <taxon>Bacteroidota</taxon>
        <taxon>Cytophagia</taxon>
        <taxon>Cytophagales</taxon>
        <taxon>Spirosomataceae</taxon>
        <taxon>Larkinella</taxon>
    </lineage>
</organism>
<dbReference type="Proteomes" id="UP001596106">
    <property type="component" value="Unassembled WGS sequence"/>
</dbReference>
<accession>A0ABW0ICI1</accession>
<evidence type="ECO:0000313" key="3">
    <source>
        <dbReference type="Proteomes" id="UP001596106"/>
    </source>
</evidence>
<keyword evidence="1" id="KW-0472">Membrane</keyword>
<comment type="caution">
    <text evidence="2">The sequence shown here is derived from an EMBL/GenBank/DDBJ whole genome shotgun (WGS) entry which is preliminary data.</text>
</comment>
<dbReference type="RefSeq" id="WP_379847834.1">
    <property type="nucleotide sequence ID" value="NZ_JBHSMA010000005.1"/>
</dbReference>
<name>A0ABW0ICI1_9BACT</name>
<sequence>MESSSLMLVLVTLLLGGFGGIAVSNWWRGKKSAPGVDVRKESTILLDRIEKVFKVVMAEGYFTEILSYQDDKKFLYFINDPKKALIIAKAKVLVGFDFAKIRFRQPESGQKKLIIESFPEPQVLSIDTDYKFYDIDPGYLNHFRSEDYTRLLDESKQTMLDRAMESDLPRIANNQIQFMMYQLADTMGWQLELPEAEQRKLTALTQQYDSLKAEPKALPGDILDEETNK</sequence>
<keyword evidence="3" id="KW-1185">Reference proteome</keyword>
<dbReference type="EMBL" id="JBHSMA010000005">
    <property type="protein sequence ID" value="MFC5411209.1"/>
    <property type="molecule type" value="Genomic_DNA"/>
</dbReference>
<keyword evidence="1" id="KW-0812">Transmembrane</keyword>
<reference evidence="3" key="1">
    <citation type="journal article" date="2019" name="Int. J. Syst. Evol. Microbiol.">
        <title>The Global Catalogue of Microorganisms (GCM) 10K type strain sequencing project: providing services to taxonomists for standard genome sequencing and annotation.</title>
        <authorList>
            <consortium name="The Broad Institute Genomics Platform"/>
            <consortium name="The Broad Institute Genome Sequencing Center for Infectious Disease"/>
            <person name="Wu L."/>
            <person name="Ma J."/>
        </authorList>
    </citation>
    <scope>NUCLEOTIDE SEQUENCE [LARGE SCALE GENOMIC DNA]</scope>
    <source>
        <strain evidence="3">CCUG 55250</strain>
    </source>
</reference>
<evidence type="ECO:0000256" key="1">
    <source>
        <dbReference type="SAM" id="Phobius"/>
    </source>
</evidence>
<dbReference type="Pfam" id="PF14014">
    <property type="entry name" value="DUF4230"/>
    <property type="match status" value="1"/>
</dbReference>
<keyword evidence="1" id="KW-1133">Transmembrane helix</keyword>
<proteinExistence type="predicted"/>
<feature type="transmembrane region" description="Helical" evidence="1">
    <location>
        <begin position="6"/>
        <end position="27"/>
    </location>
</feature>